<feature type="domain" description="Surface adhesin CshA non-repetitive" evidence="2">
    <location>
        <begin position="51"/>
        <end position="290"/>
    </location>
</feature>
<feature type="chain" id="PRO_5023020797" evidence="1">
    <location>
        <begin position="24"/>
        <end position="521"/>
    </location>
</feature>
<dbReference type="AlphaFoldDB" id="A0A5D0R4F9"/>
<proteinExistence type="predicted"/>
<evidence type="ECO:0000259" key="2">
    <source>
        <dbReference type="Pfam" id="PF18651"/>
    </source>
</evidence>
<dbReference type="RefSeq" id="WP_148404896.1">
    <property type="nucleotide sequence ID" value="NZ_VSKK01000004.1"/>
</dbReference>
<evidence type="ECO:0000256" key="1">
    <source>
        <dbReference type="SAM" id="SignalP"/>
    </source>
</evidence>
<feature type="signal peptide" evidence="1">
    <location>
        <begin position="1"/>
        <end position="23"/>
    </location>
</feature>
<dbReference type="InterPro" id="IPR040683">
    <property type="entry name" value="CshA_NR2"/>
</dbReference>
<sequence length="521" mass="56126">MKHYIKIAALLVFLFGIFQEGMAQSPCFSTQPVTGTYANKPNSTSTSLNKNRVFWLTWGSTFAESTTTHPYGHRDRALAVGSKSYGSIDLGGGRFMCIEAEIMTLTGGTISSYMPGTYNPNATGGDFLDILYNIGGSGGTNGNPENKMASGIINNNDGGTVNLTVRIKATTGGDPVRLRGIVVADAETLGSSTGNQSEYIRATGFGNWSVAEVLKRSGAGTYLMRKEDNTGAPSYPGTQSIIFDQGNDTRTGAVAFLTYNNIAYDPLQGNAVTLPIELKGAGKQAFAIGLLTSGYDFGDAPESYGKPIHLIDDIKLTSDGINPVIWNASAQTKTNSQVNVNAPLYNAGNLTYSVRRYLGSTPPDPDTLDMFSEDAKGDDNSGTAGANEEDAWPLLYRRFADKEYYKPGDKIIAIIPYKKALANDIISGWIDFDLNGTFDEIERKTAIIPSDGDGNVTLTWTIPSTRFAYSTYVRLRYFGRNQDATSPIGNTLNGEVEDHRIYILTPAVSNPTINSKGKGNN</sequence>
<evidence type="ECO:0000259" key="3">
    <source>
        <dbReference type="Pfam" id="PF20009"/>
    </source>
</evidence>
<keyword evidence="1" id="KW-0732">Signal</keyword>
<accession>A0A5D0R4F9</accession>
<comment type="caution">
    <text evidence="4">The sequence shown here is derived from an EMBL/GenBank/DDBJ whole genome shotgun (WGS) entry which is preliminary data.</text>
</comment>
<dbReference type="Proteomes" id="UP000323720">
    <property type="component" value="Unassembled WGS sequence"/>
</dbReference>
<organism evidence="4 5">
    <name type="scientific">Bizionia myxarmorum</name>
    <dbReference type="NCBI Taxonomy" id="291186"/>
    <lineage>
        <taxon>Bacteria</taxon>
        <taxon>Pseudomonadati</taxon>
        <taxon>Bacteroidota</taxon>
        <taxon>Flavobacteriia</taxon>
        <taxon>Flavobacteriales</taxon>
        <taxon>Flavobacteriaceae</taxon>
        <taxon>Bizionia</taxon>
    </lineage>
</organism>
<dbReference type="Pfam" id="PF20009">
    <property type="entry name" value="GEVED"/>
    <property type="match status" value="1"/>
</dbReference>
<dbReference type="OrthoDB" id="6278496at2"/>
<protein>
    <submittedName>
        <fullName evidence="4">Uncharacterized protein</fullName>
    </submittedName>
</protein>
<name>A0A5D0R4F9_9FLAO</name>
<gene>
    <name evidence="4" type="ORF">ES674_13625</name>
</gene>
<feature type="domain" description="GEVED" evidence="3">
    <location>
        <begin position="426"/>
        <end position="501"/>
    </location>
</feature>
<evidence type="ECO:0000313" key="5">
    <source>
        <dbReference type="Proteomes" id="UP000323720"/>
    </source>
</evidence>
<dbReference type="InterPro" id="IPR045474">
    <property type="entry name" value="GEVED"/>
</dbReference>
<dbReference type="EMBL" id="VSKK01000004">
    <property type="protein sequence ID" value="TYB75855.1"/>
    <property type="molecule type" value="Genomic_DNA"/>
</dbReference>
<dbReference type="Pfam" id="PF18651">
    <property type="entry name" value="CshA_NR2"/>
    <property type="match status" value="1"/>
</dbReference>
<reference evidence="4 5" key="1">
    <citation type="submission" date="2019-08" db="EMBL/GenBank/DDBJ databases">
        <title>Genomes of Antarctic Bizionia species.</title>
        <authorList>
            <person name="Bowman J.P."/>
        </authorList>
    </citation>
    <scope>NUCLEOTIDE SEQUENCE [LARGE SCALE GENOMIC DNA]</scope>
    <source>
        <strain evidence="4 5">ADA-4</strain>
    </source>
</reference>
<evidence type="ECO:0000313" key="4">
    <source>
        <dbReference type="EMBL" id="TYB75855.1"/>
    </source>
</evidence>
<keyword evidence="5" id="KW-1185">Reference proteome</keyword>